<dbReference type="PANTHER" id="PTHR32294:SF4">
    <property type="entry name" value="ERROR-PRONE DNA POLYMERASE"/>
    <property type="match status" value="1"/>
</dbReference>
<dbReference type="InterPro" id="IPR004365">
    <property type="entry name" value="NA-bd_OB_tRNA"/>
</dbReference>
<evidence type="ECO:0000256" key="10">
    <source>
        <dbReference type="ARBA" id="ARBA00022932"/>
    </source>
</evidence>
<keyword evidence="16" id="KW-1185">Reference proteome</keyword>
<dbReference type="Pfam" id="PF01336">
    <property type="entry name" value="tRNA_anti-codon"/>
    <property type="match status" value="1"/>
</dbReference>
<dbReference type="Gene3D" id="3.20.20.140">
    <property type="entry name" value="Metal-dependent hydrolases"/>
    <property type="match status" value="1"/>
</dbReference>
<dbReference type="Pfam" id="PF14579">
    <property type="entry name" value="HHH_6"/>
    <property type="match status" value="1"/>
</dbReference>
<evidence type="ECO:0000256" key="13">
    <source>
        <dbReference type="HAMAP-Rule" id="MF_01902"/>
    </source>
</evidence>
<dbReference type="SUPFAM" id="SSF89550">
    <property type="entry name" value="PHP domain-like"/>
    <property type="match status" value="1"/>
</dbReference>
<comment type="subcellular location">
    <subcellularLocation>
        <location evidence="1 13">Cytoplasm</location>
    </subcellularLocation>
</comment>
<proteinExistence type="inferred from homology"/>
<keyword evidence="6 13" id="KW-0808">Transferase</keyword>
<evidence type="ECO:0000256" key="6">
    <source>
        <dbReference type="ARBA" id="ARBA00022679"/>
    </source>
</evidence>
<evidence type="ECO:0000256" key="5">
    <source>
        <dbReference type="ARBA" id="ARBA00022490"/>
    </source>
</evidence>
<dbReference type="InterPro" id="IPR004013">
    <property type="entry name" value="PHP_dom"/>
</dbReference>
<keyword evidence="5 13" id="KW-0963">Cytoplasm</keyword>
<evidence type="ECO:0000256" key="8">
    <source>
        <dbReference type="ARBA" id="ARBA00022705"/>
    </source>
</evidence>
<dbReference type="SMART" id="SM00481">
    <property type="entry name" value="POLIIIAc"/>
    <property type="match status" value="1"/>
</dbReference>
<evidence type="ECO:0000259" key="14">
    <source>
        <dbReference type="SMART" id="SM00481"/>
    </source>
</evidence>
<gene>
    <name evidence="13 15" type="primary">dnaE2</name>
    <name evidence="15" type="ORF">GCM10011521_06750</name>
</gene>
<dbReference type="CDD" id="cd04485">
    <property type="entry name" value="DnaE_OBF"/>
    <property type="match status" value="1"/>
</dbReference>
<comment type="caution">
    <text evidence="15">The sequence shown here is derived from an EMBL/GenBank/DDBJ whole genome shotgun (WGS) entry which is preliminary data.</text>
</comment>
<dbReference type="EMBL" id="BMKC01000001">
    <property type="protein sequence ID" value="GGA71282.1"/>
    <property type="molecule type" value="Genomic_DNA"/>
</dbReference>
<evidence type="ECO:0000256" key="12">
    <source>
        <dbReference type="ARBA" id="ARBA00049244"/>
    </source>
</evidence>
<feature type="domain" description="Polymerase/histidinol phosphatase N-terminal" evidence="14">
    <location>
        <begin position="7"/>
        <end position="74"/>
    </location>
</feature>
<dbReference type="Pfam" id="PF02811">
    <property type="entry name" value="PHP"/>
    <property type="match status" value="1"/>
</dbReference>
<comment type="function">
    <text evidence="13">DNA polymerase involved in damage-induced mutagenesis and translesion synthesis (TLS). It is not the major replicative DNA polymerase.</text>
</comment>
<dbReference type="EC" id="2.7.7.7" evidence="3 13"/>
<comment type="similarity">
    <text evidence="2 13">Belongs to the DNA polymerase type-C family. DnaE2 subfamily.</text>
</comment>
<name>A0ABQ1HCU5_9GAMM</name>
<comment type="catalytic activity">
    <reaction evidence="12 13">
        <text>DNA(n) + a 2'-deoxyribonucleoside 5'-triphosphate = DNA(n+1) + diphosphate</text>
        <dbReference type="Rhea" id="RHEA:22508"/>
        <dbReference type="Rhea" id="RHEA-COMP:17339"/>
        <dbReference type="Rhea" id="RHEA-COMP:17340"/>
        <dbReference type="ChEBI" id="CHEBI:33019"/>
        <dbReference type="ChEBI" id="CHEBI:61560"/>
        <dbReference type="ChEBI" id="CHEBI:173112"/>
        <dbReference type="EC" id="2.7.7.7"/>
    </reaction>
</comment>
<organism evidence="15 16">
    <name type="scientific">Arenimonas soli</name>
    <dbReference type="NCBI Taxonomy" id="2269504"/>
    <lineage>
        <taxon>Bacteria</taxon>
        <taxon>Pseudomonadati</taxon>
        <taxon>Pseudomonadota</taxon>
        <taxon>Gammaproteobacteria</taxon>
        <taxon>Lysobacterales</taxon>
        <taxon>Lysobacteraceae</taxon>
        <taxon>Arenimonas</taxon>
    </lineage>
</organism>
<dbReference type="NCBIfam" id="NF004225">
    <property type="entry name" value="PRK05672.1"/>
    <property type="match status" value="1"/>
</dbReference>
<evidence type="ECO:0000256" key="1">
    <source>
        <dbReference type="ARBA" id="ARBA00004496"/>
    </source>
</evidence>
<evidence type="ECO:0000256" key="7">
    <source>
        <dbReference type="ARBA" id="ARBA00022695"/>
    </source>
</evidence>
<evidence type="ECO:0000256" key="2">
    <source>
        <dbReference type="ARBA" id="ARBA00007391"/>
    </source>
</evidence>
<sequence>MSTPGYAELHCLSPFSFGRGASGARDLFERARQQGYTALAITDECTLAGIVRAWEASKATGVPLITGSELRLDDGLRCVLLVEDETGYRRLCELVTTGRRRSAKGEYRLHRHDLEADNSGLLALWLPGAEPDPREGQWLHGRFPGRCWLAVELHRGPDDDARLAKLQALATTLGLPAVASGDVHMHVRGRRALQDVLTATRHHLSVADAGAHLFPNGERHLRTRGALAAIYPRELLEETRRIAARCTFDLGTLQYRYPRELVPEGHTPSSWLRELTIEGMARRWPGGTPEKVRTQIEQELRLVAELQYEAFFLTVHDIVVFARSQGILCQGRGSAANSAVCFALGITEVDPARMNLLFGRFLSKERNEPPDIDVDFEHERREEVIQYVFRKYGRDRAALAATVICYRGKSAVRDVARALGLPPDQVDQLSRCFAWWDGESPIEDRLRERGFDPGAPVMRRVLALTRQLLDAPRHLSQHVGGFVISGQPLHHLVPVQNAAMPDRTLIEWDKDDLESLGLLKVDCLALGMLTAVSKCLALLREHRGRDLTPATIPAEDPATYAMIRKADTVGVFQIESRAQMAMLPRLKPRTFYDLVVQVAIVRPGPIQGKMVHPYLQRRQGLEPVTYPSAALEEVFRRTLGVPLFQEQVMQVAIVAAGFSAGEADELRRGMAAWKRRGGLEHFRDRLFAGLAKNGYDTDFAERIFEQIRGFGSYGFPESHAASFALITYASCWLKCHEPAAFTCALMNSQPLGFYSNSQLVQDVRRGGIVVRPVDVRHSHWDNTLEAWPGDAARQPAIRLGLREITGLSRVAGEALAAARAARPFDDVADLCHRAGLDERTRALLAEAGALKGLAGHRHRARWAVGGVEAQLPLFDGSPAEDAASLPVPSTGEDLLADYARLGLTLGPHPLSLLRRQLASRRYRRSRELRELPHGSRVRAAGLVTMRQRPETASGTTFITLEDEDGMVNVVVWRDLGERQRRVLIESRLLGVEGRWETVDGVHHLIASRLHDESALARQLNARSRDFR</sequence>
<accession>A0ABQ1HCU5</accession>
<reference evidence="16" key="1">
    <citation type="journal article" date="2019" name="Int. J. Syst. Evol. Microbiol.">
        <title>The Global Catalogue of Microorganisms (GCM) 10K type strain sequencing project: providing services to taxonomists for standard genome sequencing and annotation.</title>
        <authorList>
            <consortium name="The Broad Institute Genomics Platform"/>
            <consortium name="The Broad Institute Genome Sequencing Center for Infectious Disease"/>
            <person name="Wu L."/>
            <person name="Ma J."/>
        </authorList>
    </citation>
    <scope>NUCLEOTIDE SEQUENCE [LARGE SCALE GENOMIC DNA]</scope>
    <source>
        <strain evidence="16">CGMCC 1.15905</strain>
    </source>
</reference>
<dbReference type="PANTHER" id="PTHR32294">
    <property type="entry name" value="DNA POLYMERASE III SUBUNIT ALPHA"/>
    <property type="match status" value="1"/>
</dbReference>
<dbReference type="InterPro" id="IPR004805">
    <property type="entry name" value="DnaE2/DnaE/PolC"/>
</dbReference>
<evidence type="ECO:0000256" key="3">
    <source>
        <dbReference type="ARBA" id="ARBA00012417"/>
    </source>
</evidence>
<dbReference type="InterPro" id="IPR011708">
    <property type="entry name" value="DNA_pol3_alpha_NTPase_dom"/>
</dbReference>
<dbReference type="InterPro" id="IPR003141">
    <property type="entry name" value="Pol/His_phosphatase_N"/>
</dbReference>
<evidence type="ECO:0000313" key="15">
    <source>
        <dbReference type="EMBL" id="GGA71282.1"/>
    </source>
</evidence>
<protein>
    <recommendedName>
        <fullName evidence="4 13">Error-prone DNA polymerase</fullName>
        <ecNumber evidence="3 13">2.7.7.7</ecNumber>
    </recommendedName>
</protein>
<dbReference type="InterPro" id="IPR040982">
    <property type="entry name" value="DNA_pol3_finger"/>
</dbReference>
<dbReference type="InterPro" id="IPR029460">
    <property type="entry name" value="DNAPol_HHH"/>
</dbReference>
<dbReference type="InterPro" id="IPR016195">
    <property type="entry name" value="Pol/histidinol_Pase-like"/>
</dbReference>
<keyword evidence="7 13" id="KW-0548">Nucleotidyltransferase</keyword>
<keyword evidence="10 13" id="KW-0239">DNA-directed DNA polymerase</keyword>
<dbReference type="NCBIfam" id="TIGR00594">
    <property type="entry name" value="polc"/>
    <property type="match status" value="1"/>
</dbReference>
<evidence type="ECO:0000256" key="4">
    <source>
        <dbReference type="ARBA" id="ARBA00017273"/>
    </source>
</evidence>
<keyword evidence="8 13" id="KW-0235">DNA replication</keyword>
<evidence type="ECO:0000256" key="9">
    <source>
        <dbReference type="ARBA" id="ARBA00022763"/>
    </source>
</evidence>
<dbReference type="Pfam" id="PF17657">
    <property type="entry name" value="DNA_pol3_finger"/>
    <property type="match status" value="1"/>
</dbReference>
<dbReference type="Pfam" id="PF07733">
    <property type="entry name" value="DNA_pol3_alpha"/>
    <property type="match status" value="1"/>
</dbReference>
<dbReference type="RefSeq" id="WP_308423888.1">
    <property type="nucleotide sequence ID" value="NZ_BMKC01000001.1"/>
</dbReference>
<keyword evidence="11 13" id="KW-0234">DNA repair</keyword>
<dbReference type="CDD" id="cd07434">
    <property type="entry name" value="PHP_PolIIIA_DnaE2"/>
    <property type="match status" value="1"/>
</dbReference>
<dbReference type="InterPro" id="IPR023073">
    <property type="entry name" value="DnaE2"/>
</dbReference>
<evidence type="ECO:0000256" key="11">
    <source>
        <dbReference type="ARBA" id="ARBA00023204"/>
    </source>
</evidence>
<dbReference type="Proteomes" id="UP000623419">
    <property type="component" value="Unassembled WGS sequence"/>
</dbReference>
<dbReference type="HAMAP" id="MF_01902">
    <property type="entry name" value="DNApol_error_prone"/>
    <property type="match status" value="1"/>
</dbReference>
<dbReference type="Gene3D" id="1.10.150.870">
    <property type="match status" value="1"/>
</dbReference>
<keyword evidence="9 13" id="KW-0227">DNA damage</keyword>
<evidence type="ECO:0000313" key="16">
    <source>
        <dbReference type="Proteomes" id="UP000623419"/>
    </source>
</evidence>